<organism evidence="2 3">
    <name type="scientific">Dendrothele bispora (strain CBS 962.96)</name>
    <dbReference type="NCBI Taxonomy" id="1314807"/>
    <lineage>
        <taxon>Eukaryota</taxon>
        <taxon>Fungi</taxon>
        <taxon>Dikarya</taxon>
        <taxon>Basidiomycota</taxon>
        <taxon>Agaricomycotina</taxon>
        <taxon>Agaricomycetes</taxon>
        <taxon>Agaricomycetidae</taxon>
        <taxon>Agaricales</taxon>
        <taxon>Agaricales incertae sedis</taxon>
        <taxon>Dendrothele</taxon>
    </lineage>
</organism>
<dbReference type="EMBL" id="ML179412">
    <property type="protein sequence ID" value="THU88354.1"/>
    <property type="molecule type" value="Genomic_DNA"/>
</dbReference>
<dbReference type="Proteomes" id="UP000297245">
    <property type="component" value="Unassembled WGS sequence"/>
</dbReference>
<feature type="signal peptide" evidence="1">
    <location>
        <begin position="1"/>
        <end position="30"/>
    </location>
</feature>
<evidence type="ECO:0000256" key="1">
    <source>
        <dbReference type="SAM" id="SignalP"/>
    </source>
</evidence>
<keyword evidence="3" id="KW-1185">Reference proteome</keyword>
<dbReference type="AlphaFoldDB" id="A0A4S8LH73"/>
<sequence>MSRSISSSKSFASALVTAASLGALLAVALPTNQESSSYTSLKAIKRQFDWTGGTGEGTFYTPGLGACGVTTPNRI</sequence>
<evidence type="ECO:0000313" key="3">
    <source>
        <dbReference type="Proteomes" id="UP000297245"/>
    </source>
</evidence>
<keyword evidence="1" id="KW-0732">Signal</keyword>
<proteinExistence type="predicted"/>
<evidence type="ECO:0000313" key="2">
    <source>
        <dbReference type="EMBL" id="THU88354.1"/>
    </source>
</evidence>
<accession>A0A4S8LH73</accession>
<name>A0A4S8LH73_DENBC</name>
<gene>
    <name evidence="2" type="ORF">K435DRAFT_866372</name>
</gene>
<protein>
    <submittedName>
        <fullName evidence="2">Uncharacterized protein</fullName>
    </submittedName>
</protein>
<feature type="chain" id="PRO_5020452423" evidence="1">
    <location>
        <begin position="31"/>
        <end position="75"/>
    </location>
</feature>
<reference evidence="2 3" key="1">
    <citation type="journal article" date="2019" name="Nat. Ecol. Evol.">
        <title>Megaphylogeny resolves global patterns of mushroom evolution.</title>
        <authorList>
            <person name="Varga T."/>
            <person name="Krizsan K."/>
            <person name="Foldi C."/>
            <person name="Dima B."/>
            <person name="Sanchez-Garcia M."/>
            <person name="Sanchez-Ramirez S."/>
            <person name="Szollosi G.J."/>
            <person name="Szarkandi J.G."/>
            <person name="Papp V."/>
            <person name="Albert L."/>
            <person name="Andreopoulos W."/>
            <person name="Angelini C."/>
            <person name="Antonin V."/>
            <person name="Barry K.W."/>
            <person name="Bougher N.L."/>
            <person name="Buchanan P."/>
            <person name="Buyck B."/>
            <person name="Bense V."/>
            <person name="Catcheside P."/>
            <person name="Chovatia M."/>
            <person name="Cooper J."/>
            <person name="Damon W."/>
            <person name="Desjardin D."/>
            <person name="Finy P."/>
            <person name="Geml J."/>
            <person name="Haridas S."/>
            <person name="Hughes K."/>
            <person name="Justo A."/>
            <person name="Karasinski D."/>
            <person name="Kautmanova I."/>
            <person name="Kiss B."/>
            <person name="Kocsube S."/>
            <person name="Kotiranta H."/>
            <person name="LaButti K.M."/>
            <person name="Lechner B.E."/>
            <person name="Liimatainen K."/>
            <person name="Lipzen A."/>
            <person name="Lukacs Z."/>
            <person name="Mihaltcheva S."/>
            <person name="Morgado L.N."/>
            <person name="Niskanen T."/>
            <person name="Noordeloos M.E."/>
            <person name="Ohm R.A."/>
            <person name="Ortiz-Santana B."/>
            <person name="Ovrebo C."/>
            <person name="Racz N."/>
            <person name="Riley R."/>
            <person name="Savchenko A."/>
            <person name="Shiryaev A."/>
            <person name="Soop K."/>
            <person name="Spirin V."/>
            <person name="Szebenyi C."/>
            <person name="Tomsovsky M."/>
            <person name="Tulloss R.E."/>
            <person name="Uehling J."/>
            <person name="Grigoriev I.V."/>
            <person name="Vagvolgyi C."/>
            <person name="Papp T."/>
            <person name="Martin F.M."/>
            <person name="Miettinen O."/>
            <person name="Hibbett D.S."/>
            <person name="Nagy L.G."/>
        </authorList>
    </citation>
    <scope>NUCLEOTIDE SEQUENCE [LARGE SCALE GENOMIC DNA]</scope>
    <source>
        <strain evidence="2 3">CBS 962.96</strain>
    </source>
</reference>